<protein>
    <recommendedName>
        <fullName evidence="2">UPF0301 protein dnm_097270</fullName>
    </recommendedName>
</protein>
<evidence type="ECO:0000313" key="4">
    <source>
        <dbReference type="Proteomes" id="UP000663722"/>
    </source>
</evidence>
<name>A0A975BXQ8_9BACT</name>
<gene>
    <name evidence="3" type="ORF">dnm_097270</name>
</gene>
<evidence type="ECO:0000313" key="3">
    <source>
        <dbReference type="EMBL" id="QTA93623.1"/>
    </source>
</evidence>
<dbReference type="InterPro" id="IPR003774">
    <property type="entry name" value="AlgH-like"/>
</dbReference>
<dbReference type="Gene3D" id="3.40.1740.10">
    <property type="entry name" value="VC0467-like"/>
    <property type="match status" value="1"/>
</dbReference>
<evidence type="ECO:0000256" key="2">
    <source>
        <dbReference type="HAMAP-Rule" id="MF_00758"/>
    </source>
</evidence>
<dbReference type="PANTHER" id="PTHR30327:SF1">
    <property type="entry name" value="UPF0301 PROTEIN YQGE"/>
    <property type="match status" value="1"/>
</dbReference>
<dbReference type="HAMAP" id="MF_00758">
    <property type="entry name" value="UPF0301"/>
    <property type="match status" value="1"/>
</dbReference>
<reference evidence="3" key="1">
    <citation type="journal article" date="2021" name="Microb. Physiol.">
        <title>Proteogenomic Insights into the Physiology of Marine, Sulfate-Reducing, Filamentous Desulfonema limicola and Desulfonema magnum.</title>
        <authorList>
            <person name="Schnaars V."/>
            <person name="Wohlbrand L."/>
            <person name="Scheve S."/>
            <person name="Hinrichs C."/>
            <person name="Reinhardt R."/>
            <person name="Rabus R."/>
        </authorList>
    </citation>
    <scope>NUCLEOTIDE SEQUENCE</scope>
    <source>
        <strain evidence="3">4be13</strain>
    </source>
</reference>
<dbReference type="GO" id="GO:0005829">
    <property type="term" value="C:cytosol"/>
    <property type="evidence" value="ECO:0007669"/>
    <property type="project" value="TreeGrafter"/>
</dbReference>
<comment type="similarity">
    <text evidence="1 2">Belongs to the UPF0301 (AlgH) family.</text>
</comment>
<dbReference type="EMBL" id="CP061800">
    <property type="protein sequence ID" value="QTA93623.1"/>
    <property type="molecule type" value="Genomic_DNA"/>
</dbReference>
<dbReference type="Pfam" id="PF02622">
    <property type="entry name" value="DUF179"/>
    <property type="match status" value="1"/>
</dbReference>
<accession>A0A975BXQ8</accession>
<evidence type="ECO:0000256" key="1">
    <source>
        <dbReference type="ARBA" id="ARBA00009600"/>
    </source>
</evidence>
<sequence length="193" mass="20993">MEEHMENNYLASLKGQFLMAMPGLADPNFALTVTCVCEHTPEGAVGIIINQVHSFLSAKDIFDELKIKYKPETASIPIYLGGPVHMGEIFILHGPPFGWEGCVMITSTLALSNTRDILEAIAMGGGPESLIIALGCAGWGPYQLESEIRQNSWLTSPVSEDIIFDISVDVRWKEAVRKMGIDPDLLSDTAGNA</sequence>
<dbReference type="AlphaFoldDB" id="A0A975BXQ8"/>
<dbReference type="PANTHER" id="PTHR30327">
    <property type="entry name" value="UNCHARACTERIZED PROTEIN YQGE"/>
    <property type="match status" value="1"/>
</dbReference>
<keyword evidence="4" id="KW-1185">Reference proteome</keyword>
<dbReference type="KEGG" id="dmm:dnm_097270"/>
<dbReference type="Proteomes" id="UP000663722">
    <property type="component" value="Chromosome"/>
</dbReference>
<proteinExistence type="inferred from homology"/>
<dbReference type="SUPFAM" id="SSF143456">
    <property type="entry name" value="VC0467-like"/>
    <property type="match status" value="1"/>
</dbReference>
<organism evidence="3 4">
    <name type="scientific">Desulfonema magnum</name>
    <dbReference type="NCBI Taxonomy" id="45655"/>
    <lineage>
        <taxon>Bacteria</taxon>
        <taxon>Pseudomonadati</taxon>
        <taxon>Thermodesulfobacteriota</taxon>
        <taxon>Desulfobacteria</taxon>
        <taxon>Desulfobacterales</taxon>
        <taxon>Desulfococcaceae</taxon>
        <taxon>Desulfonema</taxon>
    </lineage>
</organism>